<dbReference type="InterPro" id="IPR001296">
    <property type="entry name" value="Glyco_trans_1"/>
</dbReference>
<dbReference type="Pfam" id="PF00534">
    <property type="entry name" value="Glycos_transf_1"/>
    <property type="match status" value="1"/>
</dbReference>
<proteinExistence type="predicted"/>
<dbReference type="SUPFAM" id="SSF53756">
    <property type="entry name" value="UDP-Glycosyltransferase/glycogen phosphorylase"/>
    <property type="match status" value="1"/>
</dbReference>
<gene>
    <name evidence="3" type="ORF">MC378_04405</name>
</gene>
<evidence type="ECO:0000313" key="4">
    <source>
        <dbReference type="Proteomes" id="UP001139369"/>
    </source>
</evidence>
<dbReference type="PANTHER" id="PTHR46401:SF2">
    <property type="entry name" value="GLYCOSYLTRANSFERASE WBBK-RELATED"/>
    <property type="match status" value="1"/>
</dbReference>
<dbReference type="RefSeq" id="WP_242177511.1">
    <property type="nucleotide sequence ID" value="NZ_JAKQYM010000002.1"/>
</dbReference>
<organism evidence="3 4">
    <name type="scientific">Polaribacter marinus</name>
    <dbReference type="NCBI Taxonomy" id="2916838"/>
    <lineage>
        <taxon>Bacteria</taxon>
        <taxon>Pseudomonadati</taxon>
        <taxon>Bacteroidota</taxon>
        <taxon>Flavobacteriia</taxon>
        <taxon>Flavobacteriales</taxon>
        <taxon>Flavobacteriaceae</taxon>
    </lineage>
</organism>
<evidence type="ECO:0000259" key="2">
    <source>
        <dbReference type="Pfam" id="PF00534"/>
    </source>
</evidence>
<dbReference type="GO" id="GO:0016757">
    <property type="term" value="F:glycosyltransferase activity"/>
    <property type="evidence" value="ECO:0007669"/>
    <property type="project" value="InterPro"/>
</dbReference>
<dbReference type="CDD" id="cd03801">
    <property type="entry name" value="GT4_PimA-like"/>
    <property type="match status" value="1"/>
</dbReference>
<dbReference type="Proteomes" id="UP001139369">
    <property type="component" value="Unassembled WGS sequence"/>
</dbReference>
<evidence type="ECO:0000256" key="1">
    <source>
        <dbReference type="ARBA" id="ARBA00022679"/>
    </source>
</evidence>
<protein>
    <submittedName>
        <fullName evidence="3">Glycosyltransferase family 4 protein</fullName>
    </submittedName>
</protein>
<keyword evidence="4" id="KW-1185">Reference proteome</keyword>
<comment type="caution">
    <text evidence="3">The sequence shown here is derived from an EMBL/GenBank/DDBJ whole genome shotgun (WGS) entry which is preliminary data.</text>
</comment>
<dbReference type="AlphaFoldDB" id="A0A9X1VMM3"/>
<evidence type="ECO:0000313" key="3">
    <source>
        <dbReference type="EMBL" id="MCI2228398.1"/>
    </source>
</evidence>
<dbReference type="Gene3D" id="3.40.50.2000">
    <property type="entry name" value="Glycogen Phosphorylase B"/>
    <property type="match status" value="2"/>
</dbReference>
<dbReference type="EMBL" id="JAKQYM010000002">
    <property type="protein sequence ID" value="MCI2228398.1"/>
    <property type="molecule type" value="Genomic_DNA"/>
</dbReference>
<keyword evidence="1" id="KW-0808">Transferase</keyword>
<accession>A0A9X1VMM3</accession>
<dbReference type="PANTHER" id="PTHR46401">
    <property type="entry name" value="GLYCOSYLTRANSFERASE WBBK-RELATED"/>
    <property type="match status" value="1"/>
</dbReference>
<dbReference type="GO" id="GO:0009103">
    <property type="term" value="P:lipopolysaccharide biosynthetic process"/>
    <property type="evidence" value="ECO:0007669"/>
    <property type="project" value="TreeGrafter"/>
</dbReference>
<name>A0A9X1VMM3_9FLAO</name>
<sequence length="373" mass="42701">MKFGIITHAVHKVKDGQIYGYEPYVREMNLWTKYVDEIIILAPITKKEISSIEIAYQHPNIKVVEILNFDITSFKNLLKSILIIPQICSLIYRVMKEVNHIHLRCPGNVGLLGCLVQIAFPSKQKTAKYAGNWDPKSKQPLSYKFQKWLLSNTFLTKNMKVLVYGDWPNQTKNIIPFFTASYHQDEMIAIPPKNVNQQIQLIFVGGLTVGKQPLISVKATHQLLKKGYEVVLHIYGDGVQRTELEAYVKVHQLESKVVLHGNVEKDVVKRAFQASHFLIFISKSEGWPKVVAEAMFWECLPITSKVSCVPYMLGDNTRGRVVDSNVDEVVSAIEAYLQTPNRYLEHAANAKQWSRQFTLGKFEQEIKKLLLNE</sequence>
<reference evidence="3" key="1">
    <citation type="submission" date="2022-02" db="EMBL/GenBank/DDBJ databases">
        <title>Polaribacter sp. MSW13, isolated from seawater.</title>
        <authorList>
            <person name="Kristyanto S."/>
            <person name="Jung J."/>
            <person name="Jeon C.O."/>
        </authorList>
    </citation>
    <scope>NUCLEOTIDE SEQUENCE</scope>
    <source>
        <strain evidence="3">MSW13</strain>
    </source>
</reference>
<feature type="domain" description="Glycosyl transferase family 1" evidence="2">
    <location>
        <begin position="196"/>
        <end position="353"/>
    </location>
</feature>